<organism evidence="6 7">
    <name type="scientific">Gimesia alba</name>
    <dbReference type="NCBI Taxonomy" id="2527973"/>
    <lineage>
        <taxon>Bacteria</taxon>
        <taxon>Pseudomonadati</taxon>
        <taxon>Planctomycetota</taxon>
        <taxon>Planctomycetia</taxon>
        <taxon>Planctomycetales</taxon>
        <taxon>Planctomycetaceae</taxon>
        <taxon>Gimesia</taxon>
    </lineage>
</organism>
<feature type="transmembrane region" description="Helical" evidence="4">
    <location>
        <begin position="12"/>
        <end position="30"/>
    </location>
</feature>
<dbReference type="Proteomes" id="UP000317171">
    <property type="component" value="Chromosome"/>
</dbReference>
<dbReference type="CDD" id="cd17748">
    <property type="entry name" value="BRCT_DNA_ligase_like"/>
    <property type="match status" value="1"/>
</dbReference>
<evidence type="ECO:0000259" key="5">
    <source>
        <dbReference type="PROSITE" id="PS50172"/>
    </source>
</evidence>
<dbReference type="Gene3D" id="1.10.1660.10">
    <property type="match status" value="1"/>
</dbReference>
<dbReference type="InterPro" id="IPR000551">
    <property type="entry name" value="MerR-type_HTH_dom"/>
</dbReference>
<keyword evidence="4" id="KW-1133">Transmembrane helix</keyword>
<dbReference type="InterPro" id="IPR019734">
    <property type="entry name" value="TPR_rpt"/>
</dbReference>
<dbReference type="Gene3D" id="3.40.50.10190">
    <property type="entry name" value="BRCT domain"/>
    <property type="match status" value="1"/>
</dbReference>
<dbReference type="InterPro" id="IPR051012">
    <property type="entry name" value="CellSynth/LPSAsmb/PSIAsmb"/>
</dbReference>
<dbReference type="GO" id="GO:0003677">
    <property type="term" value="F:DNA binding"/>
    <property type="evidence" value="ECO:0007669"/>
    <property type="project" value="InterPro"/>
</dbReference>
<dbReference type="PROSITE" id="PS50005">
    <property type="entry name" value="TPR"/>
    <property type="match status" value="2"/>
</dbReference>
<dbReference type="SUPFAM" id="SSF46955">
    <property type="entry name" value="Putative DNA-binding domain"/>
    <property type="match status" value="1"/>
</dbReference>
<evidence type="ECO:0000256" key="2">
    <source>
        <dbReference type="ARBA" id="ARBA00022803"/>
    </source>
</evidence>
<sequence>MKDCSESYPTHSCISILGESLLVLLMIFLAESPDNPLFTRNSRNKVVLLRLMEEIEEEQPDQLLQGSPALQGERVVFTGTLASMTHQKAWEFVEQHGGQAAQHVSRQTTLLVVGEEGWPLEADGSPSVNLSQAQELIHEGVAIQIIKESDWLSLIELRDPGVNVDQLYTPAMLTQMLDLPVSTIRRWERQGLIKPVRKIFRLPYFSFQEVASVRRLSQLLESGVHPRDLENSLQHLGKFFNEIDAPLSQLTLLSQDAQLLLKDEHGLIDPRRGQRVFDFGTEETAVPELADEESFEGTIEFTEHLKTDEPEDRSSDEWFQEGCQFLDAGDAKSAIEAFRLALLGQPDMPEGHLHLAEALYLDGNTEGALERYYAAVEWDHDYIEAWTQLGCLHNELGDPKAALHAFEIALQVHPDYPDAHLHIAEVLHQLNRVEEAIPHWKVYLEFDEMGPWAELARQRLDEFEDDQLEQFS</sequence>
<dbReference type="EMBL" id="CP036269">
    <property type="protein sequence ID" value="QDT42225.1"/>
    <property type="molecule type" value="Genomic_DNA"/>
</dbReference>
<dbReference type="Pfam" id="PF14559">
    <property type="entry name" value="TPR_19"/>
    <property type="match status" value="1"/>
</dbReference>
<dbReference type="InterPro" id="IPR009061">
    <property type="entry name" value="DNA-bd_dom_put_sf"/>
</dbReference>
<dbReference type="SUPFAM" id="SSF52113">
    <property type="entry name" value="BRCT domain"/>
    <property type="match status" value="1"/>
</dbReference>
<evidence type="ECO:0000313" key="7">
    <source>
        <dbReference type="Proteomes" id="UP000317171"/>
    </source>
</evidence>
<proteinExistence type="predicted"/>
<gene>
    <name evidence="6" type="ORF">Pan241w_23060</name>
</gene>
<evidence type="ECO:0000256" key="4">
    <source>
        <dbReference type="SAM" id="Phobius"/>
    </source>
</evidence>
<keyword evidence="2 3" id="KW-0802">TPR repeat</keyword>
<dbReference type="SMART" id="SM00028">
    <property type="entry name" value="TPR"/>
    <property type="match status" value="4"/>
</dbReference>
<keyword evidence="1" id="KW-0677">Repeat</keyword>
<feature type="repeat" description="TPR" evidence="3">
    <location>
        <begin position="383"/>
        <end position="416"/>
    </location>
</feature>
<dbReference type="AlphaFoldDB" id="A0A517REB8"/>
<dbReference type="InterPro" id="IPR001357">
    <property type="entry name" value="BRCT_dom"/>
</dbReference>
<dbReference type="Pfam" id="PF13432">
    <property type="entry name" value="TPR_16"/>
    <property type="match status" value="1"/>
</dbReference>
<protein>
    <submittedName>
        <fullName evidence="6">DNA polymerase III subunit epsilon</fullName>
    </submittedName>
</protein>
<dbReference type="KEGG" id="gaz:Pan241w_23060"/>
<accession>A0A517REB8</accession>
<evidence type="ECO:0000313" key="6">
    <source>
        <dbReference type="EMBL" id="QDT42225.1"/>
    </source>
</evidence>
<dbReference type="Gene3D" id="1.25.40.10">
    <property type="entry name" value="Tetratricopeptide repeat domain"/>
    <property type="match status" value="1"/>
</dbReference>
<feature type="domain" description="BRCT" evidence="5">
    <location>
        <begin position="65"/>
        <end position="152"/>
    </location>
</feature>
<name>A0A517REB8_9PLAN</name>
<feature type="repeat" description="TPR" evidence="3">
    <location>
        <begin position="315"/>
        <end position="348"/>
    </location>
</feature>
<dbReference type="InterPro" id="IPR036420">
    <property type="entry name" value="BRCT_dom_sf"/>
</dbReference>
<dbReference type="PROSITE" id="PS50172">
    <property type="entry name" value="BRCT"/>
    <property type="match status" value="1"/>
</dbReference>
<keyword evidence="7" id="KW-1185">Reference proteome</keyword>
<dbReference type="PANTHER" id="PTHR45586">
    <property type="entry name" value="TPR REPEAT-CONTAINING PROTEIN PA4667"/>
    <property type="match status" value="1"/>
</dbReference>
<dbReference type="SUPFAM" id="SSF48452">
    <property type="entry name" value="TPR-like"/>
    <property type="match status" value="1"/>
</dbReference>
<evidence type="ECO:0000256" key="1">
    <source>
        <dbReference type="ARBA" id="ARBA00022737"/>
    </source>
</evidence>
<dbReference type="InterPro" id="IPR011990">
    <property type="entry name" value="TPR-like_helical_dom_sf"/>
</dbReference>
<dbReference type="GO" id="GO:0006355">
    <property type="term" value="P:regulation of DNA-templated transcription"/>
    <property type="evidence" value="ECO:0007669"/>
    <property type="project" value="InterPro"/>
</dbReference>
<keyword evidence="4" id="KW-0812">Transmembrane</keyword>
<dbReference type="PANTHER" id="PTHR45586:SF1">
    <property type="entry name" value="LIPOPOLYSACCHARIDE ASSEMBLY PROTEIN B"/>
    <property type="match status" value="1"/>
</dbReference>
<evidence type="ECO:0000256" key="3">
    <source>
        <dbReference type="PROSITE-ProRule" id="PRU00339"/>
    </source>
</evidence>
<reference evidence="6 7" key="1">
    <citation type="submission" date="2019-02" db="EMBL/GenBank/DDBJ databases">
        <title>Deep-cultivation of Planctomycetes and their phenomic and genomic characterization uncovers novel biology.</title>
        <authorList>
            <person name="Wiegand S."/>
            <person name="Jogler M."/>
            <person name="Boedeker C."/>
            <person name="Pinto D."/>
            <person name="Vollmers J."/>
            <person name="Rivas-Marin E."/>
            <person name="Kohn T."/>
            <person name="Peeters S.H."/>
            <person name="Heuer A."/>
            <person name="Rast P."/>
            <person name="Oberbeckmann S."/>
            <person name="Bunk B."/>
            <person name="Jeske O."/>
            <person name="Meyerdierks A."/>
            <person name="Storesund J.E."/>
            <person name="Kallscheuer N."/>
            <person name="Luecker S."/>
            <person name="Lage O.M."/>
            <person name="Pohl T."/>
            <person name="Merkel B.J."/>
            <person name="Hornburger P."/>
            <person name="Mueller R.-W."/>
            <person name="Bruemmer F."/>
            <person name="Labrenz M."/>
            <person name="Spormann A.M."/>
            <person name="Op den Camp H."/>
            <person name="Overmann J."/>
            <person name="Amann R."/>
            <person name="Jetten M.S.M."/>
            <person name="Mascher T."/>
            <person name="Medema M.H."/>
            <person name="Devos D.P."/>
            <person name="Kaster A.-K."/>
            <person name="Ovreas L."/>
            <person name="Rohde M."/>
            <person name="Galperin M.Y."/>
            <person name="Jogler C."/>
        </authorList>
    </citation>
    <scope>NUCLEOTIDE SEQUENCE [LARGE SCALE GENOMIC DNA]</scope>
    <source>
        <strain evidence="6 7">Pan241w</strain>
    </source>
</reference>
<keyword evidence="4" id="KW-0472">Membrane</keyword>
<dbReference type="Pfam" id="PF13411">
    <property type="entry name" value="MerR_1"/>
    <property type="match status" value="1"/>
</dbReference>